<dbReference type="OrthoDB" id="3089at2759"/>
<evidence type="ECO:0000256" key="5">
    <source>
        <dbReference type="ARBA" id="ARBA00022660"/>
    </source>
</evidence>
<name>E0VQV9_PEDHC</name>
<dbReference type="GO" id="GO:0022900">
    <property type="term" value="P:electron transport chain"/>
    <property type="evidence" value="ECO:0007669"/>
    <property type="project" value="InterPro"/>
</dbReference>
<dbReference type="InterPro" id="IPR038532">
    <property type="entry name" value="NDUFS4-like_sf"/>
</dbReference>
<accession>E0VQV9</accession>
<reference evidence="12" key="2">
    <citation type="submission" date="2007-04" db="EMBL/GenBank/DDBJ databases">
        <title>The genome of the human body louse.</title>
        <authorList>
            <consortium name="The Human Body Louse Genome Consortium"/>
            <person name="Kirkness E."/>
            <person name="Walenz B."/>
            <person name="Hass B."/>
            <person name="Bruggner R."/>
            <person name="Strausberg R."/>
        </authorList>
    </citation>
    <scope>NUCLEOTIDE SEQUENCE</scope>
    <source>
        <strain evidence="12">USDA</strain>
    </source>
</reference>
<dbReference type="KEGG" id="phu:Phum_PHUM387800"/>
<dbReference type="AlphaFoldDB" id="E0VQV9"/>
<keyword evidence="4 11" id="KW-0813">Transport</keyword>
<evidence type="ECO:0000256" key="11">
    <source>
        <dbReference type="RuleBase" id="RU367010"/>
    </source>
</evidence>
<dbReference type="STRING" id="121224.E0VQV9"/>
<dbReference type="Pfam" id="PF04800">
    <property type="entry name" value="NDUS4"/>
    <property type="match status" value="1"/>
</dbReference>
<keyword evidence="14" id="KW-1185">Reference proteome</keyword>
<comment type="similarity">
    <text evidence="2 11">Belongs to the complex I NDUFS4 subunit family.</text>
</comment>
<dbReference type="GO" id="GO:0016491">
    <property type="term" value="F:oxidoreductase activity"/>
    <property type="evidence" value="ECO:0007669"/>
    <property type="project" value="UniProtKB-KW"/>
</dbReference>
<reference evidence="13" key="3">
    <citation type="submission" date="2020-05" db="UniProtKB">
        <authorList>
            <consortium name="EnsemblMetazoa"/>
        </authorList>
    </citation>
    <scope>IDENTIFICATION</scope>
    <source>
        <strain evidence="13">USDA</strain>
    </source>
</reference>
<dbReference type="VEuPathDB" id="VectorBase:PHUM387800"/>
<dbReference type="EMBL" id="DS235442">
    <property type="protein sequence ID" value="EEB15765.1"/>
    <property type="molecule type" value="Genomic_DNA"/>
</dbReference>
<evidence type="ECO:0000256" key="7">
    <source>
        <dbReference type="ARBA" id="ARBA00022946"/>
    </source>
</evidence>
<proteinExistence type="inferred from homology"/>
<dbReference type="Gene3D" id="3.30.160.190">
    <property type="entry name" value="atu1810 like domain"/>
    <property type="match status" value="1"/>
</dbReference>
<keyword evidence="6 11" id="KW-0999">Mitochondrion inner membrane</keyword>
<evidence type="ECO:0000256" key="8">
    <source>
        <dbReference type="ARBA" id="ARBA00022982"/>
    </source>
</evidence>
<dbReference type="eggNOG" id="KOG3389">
    <property type="taxonomic scope" value="Eukaryota"/>
</dbReference>
<dbReference type="HOGENOM" id="CLU_077196_3_0_1"/>
<keyword evidence="10 11" id="KW-0472">Membrane</keyword>
<sequence>MNLLSSVISSTVPKCGYSYTGLKTLDYVEVTHKTLPKEDNTITVKGPLDISPVTGRLVRIYTTPKNAMQSGTDNVGCWELEFETRPRWENPLMGWSSTGDPLSNMKLSFPDKESAIRYAEKNKYKWYLDSEKKTKPKVKSYGFNFSWNKRSRVTTK</sequence>
<evidence type="ECO:0000256" key="6">
    <source>
        <dbReference type="ARBA" id="ARBA00022792"/>
    </source>
</evidence>
<dbReference type="CTD" id="8237296"/>
<evidence type="ECO:0000313" key="13">
    <source>
        <dbReference type="EnsemblMetazoa" id="PHUM387800-PA"/>
    </source>
</evidence>
<keyword evidence="9 11" id="KW-0496">Mitochondrion</keyword>
<keyword evidence="8 11" id="KW-0249">Electron transport</keyword>
<comment type="function">
    <text evidence="1 11">Accessory subunit of the mitochondrial membrane respiratory chain NADH dehydrogenase (Complex I), that is believed not to be involved in catalysis. Complex I functions in the transfer of electrons from NADH to the respiratory chain. The immediate electron acceptor for the enzyme is believed to be ubiquinone.</text>
</comment>
<keyword evidence="12" id="KW-0560">Oxidoreductase</keyword>
<keyword evidence="5 11" id="KW-0679">Respiratory chain</keyword>
<dbReference type="OMA" id="MIARIYS"/>
<dbReference type="GO" id="GO:0005743">
    <property type="term" value="C:mitochondrial inner membrane"/>
    <property type="evidence" value="ECO:0007669"/>
    <property type="project" value="UniProtKB-SubCell"/>
</dbReference>
<evidence type="ECO:0000256" key="9">
    <source>
        <dbReference type="ARBA" id="ARBA00023128"/>
    </source>
</evidence>
<evidence type="ECO:0000313" key="12">
    <source>
        <dbReference type="EMBL" id="EEB15765.1"/>
    </source>
</evidence>
<dbReference type="Proteomes" id="UP000009046">
    <property type="component" value="Unassembled WGS sequence"/>
</dbReference>
<dbReference type="PANTHER" id="PTHR12219:SF8">
    <property type="entry name" value="NADH DEHYDROGENASE [UBIQUINONE] IRON-SULFUR PROTEIN 4, MITOCHONDRIAL"/>
    <property type="match status" value="1"/>
</dbReference>
<dbReference type="FunCoup" id="E0VQV9">
    <property type="interactions" value="956"/>
</dbReference>
<gene>
    <name evidence="13" type="primary">8237296</name>
    <name evidence="12" type="ORF">Phum_PHUM387800</name>
</gene>
<evidence type="ECO:0000256" key="2">
    <source>
        <dbReference type="ARBA" id="ARBA00005882"/>
    </source>
</evidence>
<protein>
    <recommendedName>
        <fullName evidence="3 11">NADH dehydrogenase [ubiquinone] iron-sulfur protein 4, mitochondrial</fullName>
    </recommendedName>
</protein>
<dbReference type="GeneID" id="8237296"/>
<evidence type="ECO:0000256" key="1">
    <source>
        <dbReference type="ARBA" id="ARBA00003195"/>
    </source>
</evidence>
<dbReference type="RefSeq" id="XP_002428503.1">
    <property type="nucleotide sequence ID" value="XM_002428458.1"/>
</dbReference>
<dbReference type="InParanoid" id="E0VQV9"/>
<dbReference type="EMBL" id="AAZO01004541">
    <property type="status" value="NOT_ANNOTATED_CDS"/>
    <property type="molecule type" value="Genomic_DNA"/>
</dbReference>
<evidence type="ECO:0000256" key="3">
    <source>
        <dbReference type="ARBA" id="ARBA00015796"/>
    </source>
</evidence>
<evidence type="ECO:0000256" key="4">
    <source>
        <dbReference type="ARBA" id="ARBA00022448"/>
    </source>
</evidence>
<organism>
    <name type="scientific">Pediculus humanus subsp. corporis</name>
    <name type="common">Body louse</name>
    <dbReference type="NCBI Taxonomy" id="121224"/>
    <lineage>
        <taxon>Eukaryota</taxon>
        <taxon>Metazoa</taxon>
        <taxon>Ecdysozoa</taxon>
        <taxon>Arthropoda</taxon>
        <taxon>Hexapoda</taxon>
        <taxon>Insecta</taxon>
        <taxon>Pterygota</taxon>
        <taxon>Neoptera</taxon>
        <taxon>Paraneoptera</taxon>
        <taxon>Psocodea</taxon>
        <taxon>Troctomorpha</taxon>
        <taxon>Phthiraptera</taxon>
        <taxon>Anoplura</taxon>
        <taxon>Pediculidae</taxon>
        <taxon>Pediculus</taxon>
    </lineage>
</organism>
<dbReference type="FunFam" id="3.30.160.190:FF:000001">
    <property type="entry name" value="NADH-ubiquinone oxidoreductase 21 kDa subunit mitochondrial"/>
    <property type="match status" value="1"/>
</dbReference>
<keyword evidence="7 11" id="KW-0809">Transit peptide</keyword>
<dbReference type="InterPro" id="IPR006885">
    <property type="entry name" value="NADH_UbQ_FeS_4_mit-like"/>
</dbReference>
<evidence type="ECO:0000313" key="14">
    <source>
        <dbReference type="Proteomes" id="UP000009046"/>
    </source>
</evidence>
<reference evidence="12" key="1">
    <citation type="submission" date="2007-04" db="EMBL/GenBank/DDBJ databases">
        <title>Annotation of Pediculus humanus corporis strain USDA.</title>
        <authorList>
            <person name="Kirkness E."/>
            <person name="Hannick L."/>
            <person name="Hass B."/>
            <person name="Bruggner R."/>
            <person name="Lawson D."/>
            <person name="Bidwell S."/>
            <person name="Joardar V."/>
            <person name="Caler E."/>
            <person name="Walenz B."/>
            <person name="Inman J."/>
            <person name="Schobel S."/>
            <person name="Galinsky K."/>
            <person name="Amedeo P."/>
            <person name="Strausberg R."/>
        </authorList>
    </citation>
    <scope>NUCLEOTIDE SEQUENCE</scope>
    <source>
        <strain evidence="12">USDA</strain>
    </source>
</reference>
<comment type="subcellular location">
    <subcellularLocation>
        <location evidence="11">Mitochondrion inner membrane</location>
        <topology evidence="11">Peripheral membrane protein</topology>
        <orientation evidence="11">Matrix side</orientation>
    </subcellularLocation>
</comment>
<dbReference type="EnsemblMetazoa" id="PHUM387800-RA">
    <property type="protein sequence ID" value="PHUM387800-PA"/>
    <property type="gene ID" value="PHUM387800"/>
</dbReference>
<dbReference type="PANTHER" id="PTHR12219">
    <property type="entry name" value="NADH-UBIQUINONE OXIDOREDUCTASE"/>
    <property type="match status" value="1"/>
</dbReference>
<keyword evidence="12" id="KW-0830">Ubiquinone</keyword>
<evidence type="ECO:0000256" key="10">
    <source>
        <dbReference type="ARBA" id="ARBA00023136"/>
    </source>
</evidence>